<dbReference type="Proteomes" id="UP001357485">
    <property type="component" value="Unassembled WGS sequence"/>
</dbReference>
<sequence>ENRHHDRQKPRLLCSEQCQQRYAGPDKPGEETGETCDWEYQCNCCSCCGDAESIEPGQEEIEAKGL</sequence>
<organism evidence="1 2">
    <name type="scientific">Cryomyces antarcticus</name>
    <dbReference type="NCBI Taxonomy" id="329879"/>
    <lineage>
        <taxon>Eukaryota</taxon>
        <taxon>Fungi</taxon>
        <taxon>Dikarya</taxon>
        <taxon>Ascomycota</taxon>
        <taxon>Pezizomycotina</taxon>
        <taxon>Dothideomycetes</taxon>
        <taxon>Dothideomycetes incertae sedis</taxon>
        <taxon>Cryomyces</taxon>
    </lineage>
</organism>
<evidence type="ECO:0000313" key="2">
    <source>
        <dbReference type="Proteomes" id="UP001357485"/>
    </source>
</evidence>
<feature type="non-terminal residue" evidence="1">
    <location>
        <position position="1"/>
    </location>
</feature>
<proteinExistence type="predicted"/>
<dbReference type="EMBL" id="JAVRRA010027164">
    <property type="protein sequence ID" value="KAK5069063.1"/>
    <property type="molecule type" value="Genomic_DNA"/>
</dbReference>
<evidence type="ECO:0000313" key="1">
    <source>
        <dbReference type="EMBL" id="KAK5069063.1"/>
    </source>
</evidence>
<comment type="caution">
    <text evidence="1">The sequence shown here is derived from an EMBL/GenBank/DDBJ whole genome shotgun (WGS) entry which is preliminary data.</text>
</comment>
<keyword evidence="2" id="KW-1185">Reference proteome</keyword>
<accession>A0ABR0JSU1</accession>
<reference evidence="1 2" key="1">
    <citation type="submission" date="2023-08" db="EMBL/GenBank/DDBJ databases">
        <title>Black Yeasts Isolated from many extreme environments.</title>
        <authorList>
            <person name="Coleine C."/>
            <person name="Stajich J.E."/>
            <person name="Selbmann L."/>
        </authorList>
    </citation>
    <scope>NUCLEOTIDE SEQUENCE [LARGE SCALE GENOMIC DNA]</scope>
    <source>
        <strain evidence="1 2">CCFEE 536</strain>
    </source>
</reference>
<gene>
    <name evidence="1" type="ORF">LTR16_009614</name>
</gene>
<protein>
    <submittedName>
        <fullName evidence="1">Uncharacterized protein</fullName>
    </submittedName>
</protein>
<feature type="non-terminal residue" evidence="1">
    <location>
        <position position="66"/>
    </location>
</feature>
<name>A0ABR0JSU1_9PEZI</name>